<protein>
    <recommendedName>
        <fullName evidence="4">Secreted protein</fullName>
    </recommendedName>
</protein>
<keyword evidence="3" id="KW-1185">Reference proteome</keyword>
<evidence type="ECO:0000313" key="3">
    <source>
        <dbReference type="Proteomes" id="UP000829992"/>
    </source>
</evidence>
<keyword evidence="1" id="KW-1133">Transmembrane helix</keyword>
<accession>A0ABY4Q7R9</accession>
<dbReference type="EMBL" id="CP097289">
    <property type="protein sequence ID" value="UQT61063.1"/>
    <property type="molecule type" value="Genomic_DNA"/>
</dbReference>
<keyword evidence="1" id="KW-0812">Transmembrane</keyword>
<organism evidence="2 3">
    <name type="scientific">Streptomyces durmitorensis</name>
    <dbReference type="NCBI Taxonomy" id="319947"/>
    <lineage>
        <taxon>Bacteria</taxon>
        <taxon>Bacillati</taxon>
        <taxon>Actinomycetota</taxon>
        <taxon>Actinomycetes</taxon>
        <taxon>Kitasatosporales</taxon>
        <taxon>Streptomycetaceae</taxon>
        <taxon>Streptomyces</taxon>
    </lineage>
</organism>
<feature type="transmembrane region" description="Helical" evidence="1">
    <location>
        <begin position="6"/>
        <end position="29"/>
    </location>
</feature>
<proteinExistence type="predicted"/>
<evidence type="ECO:0000313" key="2">
    <source>
        <dbReference type="EMBL" id="UQT61063.1"/>
    </source>
</evidence>
<gene>
    <name evidence="2" type="ORF">M4V62_41660</name>
</gene>
<dbReference type="RefSeq" id="WP_249592395.1">
    <property type="nucleotide sequence ID" value="NZ_BAAAQL010000018.1"/>
</dbReference>
<reference evidence="2 3" key="1">
    <citation type="submission" date="2022-05" db="EMBL/GenBank/DDBJ databases">
        <authorList>
            <person name="Zhou X."/>
            <person name="Li K."/>
            <person name="Man Y."/>
        </authorList>
    </citation>
    <scope>NUCLEOTIDE SEQUENCE [LARGE SCALE GENOMIC DNA]</scope>
    <source>
        <strain evidence="2 3">MS405</strain>
    </source>
</reference>
<evidence type="ECO:0008006" key="4">
    <source>
        <dbReference type="Google" id="ProtNLM"/>
    </source>
</evidence>
<keyword evidence="1" id="KW-0472">Membrane</keyword>
<name>A0ABY4Q7R9_9ACTN</name>
<evidence type="ECO:0000256" key="1">
    <source>
        <dbReference type="SAM" id="Phobius"/>
    </source>
</evidence>
<dbReference type="Proteomes" id="UP000829992">
    <property type="component" value="Chromosome"/>
</dbReference>
<sequence>MNDDVRNILLGIAASGISAGLGWFTRTYLWRRARVRKQRFFGLAPDSECLLVVNGKAGDARWAVARHDVFALLELSMLIKECRANVQIVAHDTAGRGLGETTEFCVGGPVSNSRMEAHLRNLLPGFTMDTVASSGPDCGAFAIGGDVYRMERGRAEHVLLARVVDRTEGQEARPIFLICGQHSNANHAAARYLARHHARLASTYKGASFCQLLRVVDSQAYGPEVVELIGDVTQATTTPPVPA</sequence>